<evidence type="ECO:0000313" key="3">
    <source>
        <dbReference type="Proteomes" id="UP001154282"/>
    </source>
</evidence>
<dbReference type="InterPro" id="IPR053781">
    <property type="entry name" value="F-box_AtFBL13-like"/>
</dbReference>
<dbReference type="EMBL" id="CAMGYJ010000005">
    <property type="protein sequence ID" value="CAI0413413.1"/>
    <property type="molecule type" value="Genomic_DNA"/>
</dbReference>
<feature type="domain" description="F-box" evidence="1">
    <location>
        <begin position="60"/>
        <end position="97"/>
    </location>
</feature>
<keyword evidence="3" id="KW-1185">Reference proteome</keyword>
<dbReference type="AlphaFoldDB" id="A0AAV0JX34"/>
<dbReference type="Proteomes" id="UP001154282">
    <property type="component" value="Unassembled WGS sequence"/>
</dbReference>
<dbReference type="InterPro" id="IPR036047">
    <property type="entry name" value="F-box-like_dom_sf"/>
</dbReference>
<name>A0AAV0JX34_9ROSI</name>
<comment type="caution">
    <text evidence="2">The sequence shown here is derived from an EMBL/GenBank/DDBJ whole genome shotgun (WGS) entry which is preliminary data.</text>
</comment>
<dbReference type="Pfam" id="PF00646">
    <property type="entry name" value="F-box"/>
    <property type="match status" value="1"/>
</dbReference>
<organism evidence="2 3">
    <name type="scientific">Linum tenue</name>
    <dbReference type="NCBI Taxonomy" id="586396"/>
    <lineage>
        <taxon>Eukaryota</taxon>
        <taxon>Viridiplantae</taxon>
        <taxon>Streptophyta</taxon>
        <taxon>Embryophyta</taxon>
        <taxon>Tracheophyta</taxon>
        <taxon>Spermatophyta</taxon>
        <taxon>Magnoliopsida</taxon>
        <taxon>eudicotyledons</taxon>
        <taxon>Gunneridae</taxon>
        <taxon>Pentapetalae</taxon>
        <taxon>rosids</taxon>
        <taxon>fabids</taxon>
        <taxon>Malpighiales</taxon>
        <taxon>Linaceae</taxon>
        <taxon>Linum</taxon>
    </lineage>
</organism>
<dbReference type="SUPFAM" id="SSF81383">
    <property type="entry name" value="F-box domain"/>
    <property type="match status" value="1"/>
</dbReference>
<evidence type="ECO:0000313" key="2">
    <source>
        <dbReference type="EMBL" id="CAI0413413.1"/>
    </source>
</evidence>
<dbReference type="PANTHER" id="PTHR34223">
    <property type="entry name" value="OS11G0201299 PROTEIN"/>
    <property type="match status" value="1"/>
</dbReference>
<dbReference type="CDD" id="cd22160">
    <property type="entry name" value="F-box_AtFBL13-like"/>
    <property type="match status" value="1"/>
</dbReference>
<protein>
    <recommendedName>
        <fullName evidence="1">F-box domain-containing protein</fullName>
    </recommendedName>
</protein>
<dbReference type="InterPro" id="IPR053197">
    <property type="entry name" value="F-box_SCFL_complex_component"/>
</dbReference>
<dbReference type="PANTHER" id="PTHR34223:SF51">
    <property type="entry name" value="OS06G0556300 PROTEIN"/>
    <property type="match status" value="1"/>
</dbReference>
<dbReference type="InterPro" id="IPR001810">
    <property type="entry name" value="F-box_dom"/>
</dbReference>
<gene>
    <name evidence="2" type="ORF">LITE_LOCUS15937</name>
</gene>
<reference evidence="2" key="1">
    <citation type="submission" date="2022-08" db="EMBL/GenBank/DDBJ databases">
        <authorList>
            <person name="Gutierrez-Valencia J."/>
        </authorList>
    </citation>
    <scope>NUCLEOTIDE SEQUENCE</scope>
</reference>
<proteinExistence type="predicted"/>
<accession>A0AAV0JX34</accession>
<sequence length="379" mass="43390">MSTKFKVLSPKSRHRSITSSVGREIEATKPTMITSCSSSHCPTCTSTKKALIINDDDDRFSELPDHLLRSILSLLDSKLAVQTCALSPRWRSVWKGVPALNLDTKSFNDSDEFDQFVSGIISRRHDSAPIHEISIENDTNKYGGRIEYDINESCGELFAYAASHGIRRLRAVEDFGDGFSHYVYDQGFLPLAPGFRILTTLHLQCTKLFCPAPLVEPFSGFPNLRDLTLKNCYWAIDEWDGDGEGPDICLRICGNQLLNLWIEVSDVCKVEIFAPNLESFVSYETYWSPDFGEFDLPFLDRVYVGFRAYGFTDGRDYRFATHLVNLLRRLHHARTLVLNSDTIEVYFVFTISMQFTFRFICYLRNNFNNFIIKLSMFSI</sequence>
<evidence type="ECO:0000259" key="1">
    <source>
        <dbReference type="Pfam" id="PF00646"/>
    </source>
</evidence>